<reference evidence="1 2" key="1">
    <citation type="submission" date="2019-07" db="EMBL/GenBank/DDBJ databases">
        <authorList>
            <person name="Jastrzebski P J."/>
            <person name="Paukszto L."/>
            <person name="Jastrzebski P J."/>
        </authorList>
    </citation>
    <scope>NUCLEOTIDE SEQUENCE [LARGE SCALE GENOMIC DNA]</scope>
    <source>
        <strain evidence="1 2">WMS-il1</strain>
    </source>
</reference>
<dbReference type="EMBL" id="CABIJS010000555">
    <property type="protein sequence ID" value="VUZ53443.1"/>
    <property type="molecule type" value="Genomic_DNA"/>
</dbReference>
<gene>
    <name evidence="1" type="ORF">WMSIL1_LOCUS11780</name>
</gene>
<proteinExistence type="predicted"/>
<keyword evidence="2" id="KW-1185">Reference proteome</keyword>
<sequence>HNEKLYDLASVVNVHCNKYCFDTLTEEQFISGLKTKPWLPLRTPLSKQMEKNLNMTLQVMVREGVKIVNLMRDSALVDSDALPTRLCRKSLHLCFNQHNLWHKNRPYLVYAA</sequence>
<evidence type="ECO:0000313" key="1">
    <source>
        <dbReference type="EMBL" id="VUZ53443.1"/>
    </source>
</evidence>
<protein>
    <submittedName>
        <fullName evidence="1">Uncharacterized protein</fullName>
    </submittedName>
</protein>
<organism evidence="1 2">
    <name type="scientific">Hymenolepis diminuta</name>
    <name type="common">Rat tapeworm</name>
    <dbReference type="NCBI Taxonomy" id="6216"/>
    <lineage>
        <taxon>Eukaryota</taxon>
        <taxon>Metazoa</taxon>
        <taxon>Spiralia</taxon>
        <taxon>Lophotrochozoa</taxon>
        <taxon>Platyhelminthes</taxon>
        <taxon>Cestoda</taxon>
        <taxon>Eucestoda</taxon>
        <taxon>Cyclophyllidea</taxon>
        <taxon>Hymenolepididae</taxon>
        <taxon>Hymenolepis</taxon>
    </lineage>
</organism>
<name>A0A564Z390_HYMDI</name>
<dbReference type="AlphaFoldDB" id="A0A564Z390"/>
<dbReference type="Proteomes" id="UP000321570">
    <property type="component" value="Unassembled WGS sequence"/>
</dbReference>
<feature type="non-terminal residue" evidence="1">
    <location>
        <position position="1"/>
    </location>
</feature>
<accession>A0A564Z390</accession>
<evidence type="ECO:0000313" key="2">
    <source>
        <dbReference type="Proteomes" id="UP000321570"/>
    </source>
</evidence>